<evidence type="ECO:0000313" key="6">
    <source>
        <dbReference type="Proteomes" id="UP000694888"/>
    </source>
</evidence>
<feature type="transmembrane region" description="Helical" evidence="5">
    <location>
        <begin position="20"/>
        <end position="44"/>
    </location>
</feature>
<comment type="subcellular location">
    <subcellularLocation>
        <location evidence="1">Membrane</location>
        <topology evidence="1">Multi-pass membrane protein</topology>
    </subcellularLocation>
</comment>
<accession>A0ABM0ZXW3</accession>
<dbReference type="InterPro" id="IPR050598">
    <property type="entry name" value="AminoAcid_Transporter"/>
</dbReference>
<evidence type="ECO:0000256" key="3">
    <source>
        <dbReference type="ARBA" id="ARBA00022989"/>
    </source>
</evidence>
<dbReference type="PANTHER" id="PTHR11785:SF512">
    <property type="entry name" value="SOBREMESA, ISOFORM B"/>
    <property type="match status" value="1"/>
</dbReference>
<dbReference type="InterPro" id="IPR002293">
    <property type="entry name" value="AA/rel_permease1"/>
</dbReference>
<name>A0ABM0ZXW3_APLCA</name>
<dbReference type="Proteomes" id="UP000694888">
    <property type="component" value="Unplaced"/>
</dbReference>
<evidence type="ECO:0000256" key="5">
    <source>
        <dbReference type="SAM" id="Phobius"/>
    </source>
</evidence>
<feature type="transmembrane region" description="Helical" evidence="5">
    <location>
        <begin position="90"/>
        <end position="112"/>
    </location>
</feature>
<keyword evidence="3 5" id="KW-1133">Transmembrane helix</keyword>
<feature type="transmembrane region" description="Helical" evidence="5">
    <location>
        <begin position="65"/>
        <end position="84"/>
    </location>
</feature>
<keyword evidence="2 5" id="KW-0812">Transmembrane</keyword>
<evidence type="ECO:0000256" key="1">
    <source>
        <dbReference type="ARBA" id="ARBA00004141"/>
    </source>
</evidence>
<reference evidence="7" key="1">
    <citation type="submission" date="2025-08" db="UniProtKB">
        <authorList>
            <consortium name="RefSeq"/>
        </authorList>
    </citation>
    <scope>IDENTIFICATION</scope>
</reference>
<dbReference type="Gene3D" id="1.20.1740.10">
    <property type="entry name" value="Amino acid/polyamine transporter I"/>
    <property type="match status" value="1"/>
</dbReference>
<organism evidence="6 7">
    <name type="scientific">Aplysia californica</name>
    <name type="common">California sea hare</name>
    <dbReference type="NCBI Taxonomy" id="6500"/>
    <lineage>
        <taxon>Eukaryota</taxon>
        <taxon>Metazoa</taxon>
        <taxon>Spiralia</taxon>
        <taxon>Lophotrochozoa</taxon>
        <taxon>Mollusca</taxon>
        <taxon>Gastropoda</taxon>
        <taxon>Heterobranchia</taxon>
        <taxon>Euthyneura</taxon>
        <taxon>Tectipleura</taxon>
        <taxon>Aplysiida</taxon>
        <taxon>Aplysioidea</taxon>
        <taxon>Aplysiidae</taxon>
        <taxon>Aplysia</taxon>
    </lineage>
</organism>
<gene>
    <name evidence="7" type="primary">LOC101858402</name>
</gene>
<evidence type="ECO:0000313" key="7">
    <source>
        <dbReference type="RefSeq" id="XP_012936758.2"/>
    </source>
</evidence>
<proteinExistence type="predicted"/>
<keyword evidence="4 5" id="KW-0472">Membrane</keyword>
<dbReference type="Pfam" id="PF13520">
    <property type="entry name" value="AA_permease_2"/>
    <property type="match status" value="1"/>
</dbReference>
<evidence type="ECO:0000256" key="2">
    <source>
        <dbReference type="ARBA" id="ARBA00022692"/>
    </source>
</evidence>
<dbReference type="GeneID" id="101858402"/>
<dbReference type="RefSeq" id="XP_012936758.2">
    <property type="nucleotide sequence ID" value="XM_013081304.2"/>
</dbReference>
<keyword evidence="6" id="KW-1185">Reference proteome</keyword>
<sequence length="116" mass="12205">MRPFVQVINTGSGIFVSPKGVMLATGSVGLCMFVWVFGGVITMFNALCFSELGTLIPKAGGTYTYLRLGLGNVVAFIMNIQTWADRVLGKAAVIIPLAVIVSTFGTTSNVILGASR</sequence>
<protein>
    <submittedName>
        <fullName evidence="7">Asc-type amino acid transporter 1</fullName>
    </submittedName>
</protein>
<evidence type="ECO:0000256" key="4">
    <source>
        <dbReference type="ARBA" id="ARBA00023136"/>
    </source>
</evidence>
<dbReference type="PANTHER" id="PTHR11785">
    <property type="entry name" value="AMINO ACID TRANSPORTER"/>
    <property type="match status" value="1"/>
</dbReference>